<keyword evidence="2 5" id="KW-0812">Transmembrane</keyword>
<evidence type="ECO:0000313" key="7">
    <source>
        <dbReference type="Proteomes" id="UP000284644"/>
    </source>
</evidence>
<protein>
    <submittedName>
        <fullName evidence="6">Isoprenylcysteine carboxylmethyltransferase family protein</fullName>
    </submittedName>
</protein>
<sequence length="202" mass="23858">MGDLSKFQNVVQFYAFHIALVLFFVSEIFIFIYSYQKQKEKRNYYDKGTKWLLEINYIFSVCFPFWCVSKKSPTFFEYFLLPYWTAYIGILAIIIGIIIRVIAVLTLKKAFTLNVQTTDKQVLVTTGIYTKVRNPAYSGSILSLIGVALALRNIFSVILIFLISIICYSIRIYVEEQALKKHFKKDFMNYQKHTYKLFPYIW</sequence>
<dbReference type="GO" id="GO:0032259">
    <property type="term" value="P:methylation"/>
    <property type="evidence" value="ECO:0007669"/>
    <property type="project" value="UniProtKB-KW"/>
</dbReference>
<accession>A0A414I5Z6</accession>
<dbReference type="GO" id="GO:0008168">
    <property type="term" value="F:methyltransferase activity"/>
    <property type="evidence" value="ECO:0007669"/>
    <property type="project" value="UniProtKB-KW"/>
</dbReference>
<feature type="transmembrane region" description="Helical" evidence="5">
    <location>
        <begin position="86"/>
        <end position="107"/>
    </location>
</feature>
<dbReference type="GO" id="GO:0012505">
    <property type="term" value="C:endomembrane system"/>
    <property type="evidence" value="ECO:0007669"/>
    <property type="project" value="UniProtKB-SubCell"/>
</dbReference>
<evidence type="ECO:0000256" key="4">
    <source>
        <dbReference type="ARBA" id="ARBA00023136"/>
    </source>
</evidence>
<keyword evidence="6" id="KW-0808">Transferase</keyword>
<evidence type="ECO:0000256" key="3">
    <source>
        <dbReference type="ARBA" id="ARBA00022989"/>
    </source>
</evidence>
<dbReference type="RefSeq" id="WP_118045678.1">
    <property type="nucleotide sequence ID" value="NZ_QSJW01000008.1"/>
</dbReference>
<dbReference type="InterPro" id="IPR007318">
    <property type="entry name" value="Phopholipid_MeTrfase"/>
</dbReference>
<evidence type="ECO:0000256" key="5">
    <source>
        <dbReference type="SAM" id="Phobius"/>
    </source>
</evidence>
<dbReference type="PANTHER" id="PTHR12714">
    <property type="entry name" value="PROTEIN-S ISOPRENYLCYSTEINE O-METHYLTRANSFERASE"/>
    <property type="match status" value="1"/>
</dbReference>
<proteinExistence type="predicted"/>
<feature type="transmembrane region" description="Helical" evidence="5">
    <location>
        <begin position="12"/>
        <end position="36"/>
    </location>
</feature>
<organism evidence="6 7">
    <name type="scientific">Blautia obeum</name>
    <dbReference type="NCBI Taxonomy" id="40520"/>
    <lineage>
        <taxon>Bacteria</taxon>
        <taxon>Bacillati</taxon>
        <taxon>Bacillota</taxon>
        <taxon>Clostridia</taxon>
        <taxon>Lachnospirales</taxon>
        <taxon>Lachnospiraceae</taxon>
        <taxon>Blautia</taxon>
    </lineage>
</organism>
<dbReference type="Proteomes" id="UP000284644">
    <property type="component" value="Unassembled WGS sequence"/>
</dbReference>
<dbReference type="Pfam" id="PF04191">
    <property type="entry name" value="PEMT"/>
    <property type="match status" value="1"/>
</dbReference>
<comment type="caution">
    <text evidence="6">The sequence shown here is derived from an EMBL/GenBank/DDBJ whole genome shotgun (WGS) entry which is preliminary data.</text>
</comment>
<dbReference type="EMBL" id="QSJW01000008">
    <property type="protein sequence ID" value="RHE10926.1"/>
    <property type="molecule type" value="Genomic_DNA"/>
</dbReference>
<dbReference type="PANTHER" id="PTHR12714:SF9">
    <property type="entry name" value="PROTEIN-S-ISOPRENYLCYSTEINE O-METHYLTRANSFERASE"/>
    <property type="match status" value="1"/>
</dbReference>
<evidence type="ECO:0000256" key="1">
    <source>
        <dbReference type="ARBA" id="ARBA00004127"/>
    </source>
</evidence>
<evidence type="ECO:0000313" key="6">
    <source>
        <dbReference type="EMBL" id="RHE10926.1"/>
    </source>
</evidence>
<reference evidence="6 7" key="1">
    <citation type="submission" date="2018-08" db="EMBL/GenBank/DDBJ databases">
        <title>A genome reference for cultivated species of the human gut microbiota.</title>
        <authorList>
            <person name="Zou Y."/>
            <person name="Xue W."/>
            <person name="Luo G."/>
        </authorList>
    </citation>
    <scope>NUCLEOTIDE SEQUENCE [LARGE SCALE GENOMIC DNA]</scope>
    <source>
        <strain evidence="6 7">AM29-25AC</strain>
    </source>
</reference>
<keyword evidence="6" id="KW-0489">Methyltransferase</keyword>
<gene>
    <name evidence="6" type="ORF">DW767_13515</name>
</gene>
<dbReference type="AlphaFoldDB" id="A0A414I5Z6"/>
<evidence type="ECO:0000256" key="2">
    <source>
        <dbReference type="ARBA" id="ARBA00022692"/>
    </source>
</evidence>
<name>A0A414I5Z6_9FIRM</name>
<feature type="transmembrane region" description="Helical" evidence="5">
    <location>
        <begin position="135"/>
        <end position="151"/>
    </location>
</feature>
<keyword evidence="4 5" id="KW-0472">Membrane</keyword>
<feature type="transmembrane region" description="Helical" evidence="5">
    <location>
        <begin position="48"/>
        <end position="66"/>
    </location>
</feature>
<dbReference type="Gene3D" id="1.20.120.1630">
    <property type="match status" value="1"/>
</dbReference>
<feature type="transmembrane region" description="Helical" evidence="5">
    <location>
        <begin position="157"/>
        <end position="174"/>
    </location>
</feature>
<keyword evidence="3 5" id="KW-1133">Transmembrane helix</keyword>
<comment type="subcellular location">
    <subcellularLocation>
        <location evidence="1">Endomembrane system</location>
        <topology evidence="1">Multi-pass membrane protein</topology>
    </subcellularLocation>
</comment>